<evidence type="ECO:0000313" key="1">
    <source>
        <dbReference type="EMBL" id="KAL2742445.1"/>
    </source>
</evidence>
<reference evidence="1 2" key="1">
    <citation type="journal article" date="2024" name="Ann. Entomol. Soc. Am.">
        <title>Genomic analyses of the southern and eastern yellowjacket wasps (Hymenoptera: Vespidae) reveal evolutionary signatures of social life.</title>
        <authorList>
            <person name="Catto M.A."/>
            <person name="Caine P.B."/>
            <person name="Orr S.E."/>
            <person name="Hunt B.G."/>
            <person name="Goodisman M.A.D."/>
        </authorList>
    </citation>
    <scope>NUCLEOTIDE SEQUENCE [LARGE SCALE GENOMIC DNA]</scope>
    <source>
        <strain evidence="1">232</strain>
        <tissue evidence="1">Head and thorax</tissue>
    </source>
</reference>
<organism evidence="1 2">
    <name type="scientific">Vespula maculifrons</name>
    <name type="common">Eastern yellow jacket</name>
    <name type="synonym">Wasp</name>
    <dbReference type="NCBI Taxonomy" id="7453"/>
    <lineage>
        <taxon>Eukaryota</taxon>
        <taxon>Metazoa</taxon>
        <taxon>Ecdysozoa</taxon>
        <taxon>Arthropoda</taxon>
        <taxon>Hexapoda</taxon>
        <taxon>Insecta</taxon>
        <taxon>Pterygota</taxon>
        <taxon>Neoptera</taxon>
        <taxon>Endopterygota</taxon>
        <taxon>Hymenoptera</taxon>
        <taxon>Apocrita</taxon>
        <taxon>Aculeata</taxon>
        <taxon>Vespoidea</taxon>
        <taxon>Vespidae</taxon>
        <taxon>Vespinae</taxon>
        <taxon>Vespula</taxon>
    </lineage>
</organism>
<keyword evidence="2" id="KW-1185">Reference proteome</keyword>
<evidence type="ECO:0000313" key="2">
    <source>
        <dbReference type="Proteomes" id="UP001607303"/>
    </source>
</evidence>
<proteinExistence type="predicted"/>
<comment type="caution">
    <text evidence="1">The sequence shown here is derived from an EMBL/GenBank/DDBJ whole genome shotgun (WGS) entry which is preliminary data.</text>
</comment>
<sequence length="79" mass="9391">MTSAFLRDIERRKKVEIKHGVDGVRAECRKIEREKKRYHILINPTKRSPPKGLLLQTYSQVSQQAYRSFSTMKNKKWTV</sequence>
<name>A0ABD2CBK7_VESMC</name>
<dbReference type="EMBL" id="JAYRBN010000058">
    <property type="protein sequence ID" value="KAL2742445.1"/>
    <property type="molecule type" value="Genomic_DNA"/>
</dbReference>
<gene>
    <name evidence="1" type="ORF">V1477_010074</name>
</gene>
<dbReference type="AlphaFoldDB" id="A0ABD2CBK7"/>
<dbReference type="Proteomes" id="UP001607303">
    <property type="component" value="Unassembled WGS sequence"/>
</dbReference>
<protein>
    <submittedName>
        <fullName evidence="1">Uncharacterized protein</fullName>
    </submittedName>
</protein>
<accession>A0ABD2CBK7</accession>